<dbReference type="SMART" id="SM00184">
    <property type="entry name" value="RING"/>
    <property type="match status" value="1"/>
</dbReference>
<comment type="caution">
    <text evidence="15">The sequence shown here is derived from an EMBL/GenBank/DDBJ whole genome shotgun (WGS) entry which is preliminary data.</text>
</comment>
<feature type="transmembrane region" description="Helical" evidence="13">
    <location>
        <begin position="229"/>
        <end position="251"/>
    </location>
</feature>
<evidence type="ECO:0000256" key="3">
    <source>
        <dbReference type="ARBA" id="ARBA00022679"/>
    </source>
</evidence>
<dbReference type="PANTHER" id="PTHR15067">
    <property type="entry name" value="E3 UBIQUITIN-PROTEIN LIGASE RNF8"/>
    <property type="match status" value="1"/>
</dbReference>
<keyword evidence="10 13" id="KW-0472">Membrane</keyword>
<dbReference type="OrthoDB" id="10251342at2759"/>
<evidence type="ECO:0000256" key="6">
    <source>
        <dbReference type="ARBA" id="ARBA00022771"/>
    </source>
</evidence>
<name>A0A397U4B6_9GLOM</name>
<comment type="subcellular location">
    <subcellularLocation>
        <location evidence="1">Membrane</location>
        <topology evidence="1">Multi-pass membrane protein</topology>
    </subcellularLocation>
</comment>
<dbReference type="CDD" id="cd16455">
    <property type="entry name" value="RING-H2_AMFR"/>
    <property type="match status" value="1"/>
</dbReference>
<feature type="domain" description="RING-type" evidence="14">
    <location>
        <begin position="380"/>
        <end position="418"/>
    </location>
</feature>
<keyword evidence="3" id="KW-0808">Transferase</keyword>
<protein>
    <recommendedName>
        <fullName evidence="14">RING-type domain-containing protein</fullName>
    </recommendedName>
</protein>
<keyword evidence="9 13" id="KW-1133">Transmembrane helix</keyword>
<evidence type="ECO:0000256" key="13">
    <source>
        <dbReference type="SAM" id="Phobius"/>
    </source>
</evidence>
<dbReference type="PANTHER" id="PTHR15067:SF4">
    <property type="entry name" value="E3 UBIQUITIN-PROTEIN LIGASE RNF8"/>
    <property type="match status" value="1"/>
</dbReference>
<dbReference type="GO" id="GO:0005829">
    <property type="term" value="C:cytosol"/>
    <property type="evidence" value="ECO:0007669"/>
    <property type="project" value="TreeGrafter"/>
</dbReference>
<dbReference type="GO" id="GO:0000151">
    <property type="term" value="C:ubiquitin ligase complex"/>
    <property type="evidence" value="ECO:0007669"/>
    <property type="project" value="TreeGrafter"/>
</dbReference>
<keyword evidence="5" id="KW-0479">Metal-binding</keyword>
<dbReference type="PROSITE" id="PS50089">
    <property type="entry name" value="ZF_RING_2"/>
    <property type="match status" value="1"/>
</dbReference>
<dbReference type="Pfam" id="PF25563">
    <property type="entry name" value="TPR_SYVN1_N"/>
    <property type="match status" value="1"/>
</dbReference>
<sequence length="440" mass="51139">MPVLDLKLYTTISVCVALVAFLYSCDIFTLPFTTFSFQKWFLFTSSLTQVDNSQNEAGTDISTEHRSSSSSNNIDESWGVPEKSPHVATSVFQNMLAERYLTPRKPVGSMGPFLTSLFNFLQKEKTCVMIFINMAYCFLFLLGRLTLKFFFGQLRVIESQHMYDRLLNFLLFKVVFVGAILEPKWEELLIWTTWFTILGFLRIFSMLCRDRFEHLALTPNTPIQDHLRILSLLILILISDIFWFIMCISIFRSMLLLLTFECFTLFLDTVQTLVKYVIHLRDLSRTGVWESRGLLLYYTEFVTDTLILVATLGHYLHIMLLHGVSFTLIDAVLFLNMRSVFNNLRKKITAYCNYRQAISNMQTQYPNATDLELNEYNDDCAICRDSMVSAKKLPCGHMFHLSCLRSWLEQHSSCPTCRRQLLRGDSIKQNLIQMEAFPFL</sequence>
<feature type="transmembrane region" description="Helical" evidence="13">
    <location>
        <begin position="163"/>
        <end position="182"/>
    </location>
</feature>
<evidence type="ECO:0000256" key="9">
    <source>
        <dbReference type="ARBA" id="ARBA00022989"/>
    </source>
</evidence>
<dbReference type="InterPro" id="IPR013083">
    <property type="entry name" value="Znf_RING/FYVE/PHD"/>
</dbReference>
<keyword evidence="16" id="KW-1185">Reference proteome</keyword>
<feature type="transmembrane region" description="Helical" evidence="13">
    <location>
        <begin position="128"/>
        <end position="151"/>
    </location>
</feature>
<proteinExistence type="predicted"/>
<reference evidence="15 16" key="1">
    <citation type="submission" date="2018-06" db="EMBL/GenBank/DDBJ databases">
        <title>Comparative genomics reveals the genomic features of Rhizophagus irregularis, R. cerebriforme, R. diaphanum and Gigaspora rosea, and their symbiotic lifestyle signature.</title>
        <authorList>
            <person name="Morin E."/>
            <person name="San Clemente H."/>
            <person name="Chen E.C.H."/>
            <person name="De La Providencia I."/>
            <person name="Hainaut M."/>
            <person name="Kuo A."/>
            <person name="Kohler A."/>
            <person name="Murat C."/>
            <person name="Tang N."/>
            <person name="Roy S."/>
            <person name="Loubradou J."/>
            <person name="Henrissat B."/>
            <person name="Grigoriev I.V."/>
            <person name="Corradi N."/>
            <person name="Roux C."/>
            <person name="Martin F.M."/>
        </authorList>
    </citation>
    <scope>NUCLEOTIDE SEQUENCE [LARGE SCALE GENOMIC DNA]</scope>
    <source>
        <strain evidence="15 16">DAOM 194757</strain>
    </source>
</reference>
<feature type="region of interest" description="Disordered" evidence="12">
    <location>
        <begin position="57"/>
        <end position="82"/>
    </location>
</feature>
<evidence type="ECO:0000256" key="1">
    <source>
        <dbReference type="ARBA" id="ARBA00004141"/>
    </source>
</evidence>
<evidence type="ECO:0000256" key="12">
    <source>
        <dbReference type="SAM" id="MobiDB-lite"/>
    </source>
</evidence>
<dbReference type="PROSITE" id="PS51257">
    <property type="entry name" value="PROKAR_LIPOPROTEIN"/>
    <property type="match status" value="1"/>
</dbReference>
<feature type="compositionally biased region" description="Low complexity" evidence="12">
    <location>
        <begin position="68"/>
        <end position="77"/>
    </location>
</feature>
<evidence type="ECO:0000256" key="7">
    <source>
        <dbReference type="ARBA" id="ARBA00022786"/>
    </source>
</evidence>
<keyword evidence="4 13" id="KW-0812">Transmembrane</keyword>
<accession>A0A397U4B6</accession>
<dbReference type="Gene3D" id="3.30.40.10">
    <property type="entry name" value="Zinc/RING finger domain, C3HC4 (zinc finger)"/>
    <property type="match status" value="1"/>
</dbReference>
<evidence type="ECO:0000256" key="10">
    <source>
        <dbReference type="ARBA" id="ARBA00023136"/>
    </source>
</evidence>
<evidence type="ECO:0000256" key="5">
    <source>
        <dbReference type="ARBA" id="ARBA00022723"/>
    </source>
</evidence>
<keyword evidence="8" id="KW-0862">Zinc</keyword>
<dbReference type="InterPro" id="IPR057992">
    <property type="entry name" value="TPR_SYVN1_N"/>
</dbReference>
<evidence type="ECO:0000256" key="11">
    <source>
        <dbReference type="PROSITE-ProRule" id="PRU00175"/>
    </source>
</evidence>
<dbReference type="EMBL" id="QKWP01002280">
    <property type="protein sequence ID" value="RIB03978.1"/>
    <property type="molecule type" value="Genomic_DNA"/>
</dbReference>
<evidence type="ECO:0000256" key="2">
    <source>
        <dbReference type="ARBA" id="ARBA00004906"/>
    </source>
</evidence>
<dbReference type="GO" id="GO:0006511">
    <property type="term" value="P:ubiquitin-dependent protein catabolic process"/>
    <property type="evidence" value="ECO:0007669"/>
    <property type="project" value="TreeGrafter"/>
</dbReference>
<feature type="transmembrane region" description="Helical" evidence="13">
    <location>
        <begin position="12"/>
        <end position="32"/>
    </location>
</feature>
<evidence type="ECO:0000313" key="15">
    <source>
        <dbReference type="EMBL" id="RIB03978.1"/>
    </source>
</evidence>
<dbReference type="STRING" id="44941.A0A397U4B6"/>
<dbReference type="InterPro" id="IPR001841">
    <property type="entry name" value="Znf_RING"/>
</dbReference>
<evidence type="ECO:0000256" key="4">
    <source>
        <dbReference type="ARBA" id="ARBA00022692"/>
    </source>
</evidence>
<evidence type="ECO:0000313" key="16">
    <source>
        <dbReference type="Proteomes" id="UP000266673"/>
    </source>
</evidence>
<dbReference type="GO" id="GO:0061630">
    <property type="term" value="F:ubiquitin protein ligase activity"/>
    <property type="evidence" value="ECO:0007669"/>
    <property type="project" value="TreeGrafter"/>
</dbReference>
<dbReference type="SUPFAM" id="SSF57850">
    <property type="entry name" value="RING/U-box"/>
    <property type="match status" value="1"/>
</dbReference>
<feature type="transmembrane region" description="Helical" evidence="13">
    <location>
        <begin position="319"/>
        <end position="337"/>
    </location>
</feature>
<dbReference type="GO" id="GO:0008270">
    <property type="term" value="F:zinc ion binding"/>
    <property type="evidence" value="ECO:0007669"/>
    <property type="project" value="UniProtKB-KW"/>
</dbReference>
<evidence type="ECO:0000259" key="14">
    <source>
        <dbReference type="PROSITE" id="PS50089"/>
    </source>
</evidence>
<evidence type="ECO:0000256" key="8">
    <source>
        <dbReference type="ARBA" id="ARBA00022833"/>
    </source>
</evidence>
<comment type="pathway">
    <text evidence="2">Protein modification; protein ubiquitination.</text>
</comment>
<keyword evidence="7" id="KW-0833">Ubl conjugation pathway</keyword>
<feature type="transmembrane region" description="Helical" evidence="13">
    <location>
        <begin position="188"/>
        <end position="208"/>
    </location>
</feature>
<dbReference type="GO" id="GO:0016567">
    <property type="term" value="P:protein ubiquitination"/>
    <property type="evidence" value="ECO:0007669"/>
    <property type="project" value="TreeGrafter"/>
</dbReference>
<dbReference type="AlphaFoldDB" id="A0A397U4B6"/>
<dbReference type="Proteomes" id="UP000266673">
    <property type="component" value="Unassembled WGS sequence"/>
</dbReference>
<dbReference type="FunFam" id="3.30.40.10:FF:000259">
    <property type="entry name" value="E3 ubiquitin protein ligase RIN2"/>
    <property type="match status" value="1"/>
</dbReference>
<gene>
    <name evidence="15" type="ORF">C2G38_2008629</name>
</gene>
<keyword evidence="6 11" id="KW-0863">Zinc-finger</keyword>
<organism evidence="15 16">
    <name type="scientific">Gigaspora rosea</name>
    <dbReference type="NCBI Taxonomy" id="44941"/>
    <lineage>
        <taxon>Eukaryota</taxon>
        <taxon>Fungi</taxon>
        <taxon>Fungi incertae sedis</taxon>
        <taxon>Mucoromycota</taxon>
        <taxon>Glomeromycotina</taxon>
        <taxon>Glomeromycetes</taxon>
        <taxon>Diversisporales</taxon>
        <taxon>Gigasporaceae</taxon>
        <taxon>Gigaspora</taxon>
    </lineage>
</organism>
<dbReference type="Pfam" id="PF13639">
    <property type="entry name" value="zf-RING_2"/>
    <property type="match status" value="1"/>
</dbReference>